<organism evidence="2 3">
    <name type="scientific">Roseinatronobacter domitianus</name>
    <dbReference type="NCBI Taxonomy" id="2940293"/>
    <lineage>
        <taxon>Bacteria</taxon>
        <taxon>Pseudomonadati</taxon>
        <taxon>Pseudomonadota</taxon>
        <taxon>Alphaproteobacteria</taxon>
        <taxon>Rhodobacterales</taxon>
        <taxon>Paracoccaceae</taxon>
        <taxon>Roseinatronobacter</taxon>
    </lineage>
</organism>
<proteinExistence type="predicted"/>
<sequence>MIVLHVVIALLFGLVGLVYGLMLGLSAGHLGVLYGLCGGLGLLLSITARMALAEMSDWARKPAQGG</sequence>
<evidence type="ECO:0000313" key="2">
    <source>
        <dbReference type="EMBL" id="MCL1628673.1"/>
    </source>
</evidence>
<keyword evidence="1" id="KW-0472">Membrane</keyword>
<keyword evidence="3" id="KW-1185">Reference proteome</keyword>
<reference evidence="2 3" key="1">
    <citation type="submission" date="2022-05" db="EMBL/GenBank/DDBJ databases">
        <title>Seasonal and diel survey of microbial diversity of the Tyrrhenian coast.</title>
        <authorList>
            <person name="Gattoni G."/>
            <person name="Corral P."/>
        </authorList>
    </citation>
    <scope>NUCLEOTIDE SEQUENCE [LARGE SCALE GENOMIC DNA]</scope>
    <source>
        <strain evidence="2 3">V10</strain>
    </source>
</reference>
<keyword evidence="1" id="KW-1133">Transmembrane helix</keyword>
<keyword evidence="1" id="KW-0812">Transmembrane</keyword>
<feature type="transmembrane region" description="Helical" evidence="1">
    <location>
        <begin position="30"/>
        <end position="52"/>
    </location>
</feature>
<protein>
    <submittedName>
        <fullName evidence="2">Uncharacterized protein</fullName>
    </submittedName>
</protein>
<comment type="caution">
    <text evidence="2">The sequence shown here is derived from an EMBL/GenBank/DDBJ whole genome shotgun (WGS) entry which is preliminary data.</text>
</comment>
<evidence type="ECO:0000256" key="1">
    <source>
        <dbReference type="SAM" id="Phobius"/>
    </source>
</evidence>
<accession>A0ABT0M238</accession>
<gene>
    <name evidence="2" type="ORF">M3N55_08015</name>
</gene>
<dbReference type="Proteomes" id="UP001202550">
    <property type="component" value="Unassembled WGS sequence"/>
</dbReference>
<evidence type="ECO:0000313" key="3">
    <source>
        <dbReference type="Proteomes" id="UP001202550"/>
    </source>
</evidence>
<name>A0ABT0M238_9RHOB</name>
<dbReference type="RefSeq" id="WP_249058008.1">
    <property type="nucleotide sequence ID" value="NZ_JALZWP010000006.1"/>
</dbReference>
<dbReference type="EMBL" id="JALZWP010000006">
    <property type="protein sequence ID" value="MCL1628673.1"/>
    <property type="molecule type" value="Genomic_DNA"/>
</dbReference>